<evidence type="ECO:0000313" key="3">
    <source>
        <dbReference type="Proteomes" id="UP001501321"/>
    </source>
</evidence>
<dbReference type="Proteomes" id="UP001501321">
    <property type="component" value="Unassembled WGS sequence"/>
</dbReference>
<organism evidence="2 3">
    <name type="scientific">Pseudaeromonas paramecii</name>
    <dbReference type="NCBI Taxonomy" id="2138166"/>
    <lineage>
        <taxon>Bacteria</taxon>
        <taxon>Pseudomonadati</taxon>
        <taxon>Pseudomonadota</taxon>
        <taxon>Gammaproteobacteria</taxon>
        <taxon>Aeromonadales</taxon>
        <taxon>Aeromonadaceae</taxon>
        <taxon>Pseudaeromonas</taxon>
    </lineage>
</organism>
<dbReference type="RefSeq" id="WP_345014572.1">
    <property type="nucleotide sequence ID" value="NZ_BAABFC010000025.1"/>
</dbReference>
<reference evidence="3" key="1">
    <citation type="journal article" date="2019" name="Int. J. Syst. Evol. Microbiol.">
        <title>The Global Catalogue of Microorganisms (GCM) 10K type strain sequencing project: providing services to taxonomists for standard genome sequencing and annotation.</title>
        <authorList>
            <consortium name="The Broad Institute Genomics Platform"/>
            <consortium name="The Broad Institute Genome Sequencing Center for Infectious Disease"/>
            <person name="Wu L."/>
            <person name="Ma J."/>
        </authorList>
    </citation>
    <scope>NUCLEOTIDE SEQUENCE [LARGE SCALE GENOMIC DNA]</scope>
    <source>
        <strain evidence="3">JCM 32226</strain>
    </source>
</reference>
<evidence type="ECO:0000256" key="1">
    <source>
        <dbReference type="SAM" id="MobiDB-lite"/>
    </source>
</evidence>
<protein>
    <submittedName>
        <fullName evidence="2">Uncharacterized protein</fullName>
    </submittedName>
</protein>
<feature type="region of interest" description="Disordered" evidence="1">
    <location>
        <begin position="1"/>
        <end position="53"/>
    </location>
</feature>
<gene>
    <name evidence="2" type="ORF">GCM10023095_29980</name>
</gene>
<feature type="compositionally biased region" description="Low complexity" evidence="1">
    <location>
        <begin position="10"/>
        <end position="40"/>
    </location>
</feature>
<proteinExistence type="predicted"/>
<name>A0ABP8QI74_9GAMM</name>
<evidence type="ECO:0000313" key="2">
    <source>
        <dbReference type="EMBL" id="GAA4503535.1"/>
    </source>
</evidence>
<keyword evidence="3" id="KW-1185">Reference proteome</keyword>
<sequence length="217" mass="22934">MNGYRAVAASGTTTPVTKTTSTSQDQSQTSATATDSDFSDLLQDQMSNLLEAKPVEKTLSEDDDPLELSNMVTQFGLDGWMPTSLSSFLDNVAEQQEASKTGEQKIAETVDSIDDNLFVDKEASWLDAVDALNPLQHIPLVSDYYQEMTGDEIGYMPKVVGDTLLSSLTGAGAIYGLATGVLDVGVNEATGQSTLDVVKSKVGDLLSSDDGTSSGQS</sequence>
<accession>A0ABP8QI74</accession>
<comment type="caution">
    <text evidence="2">The sequence shown here is derived from an EMBL/GenBank/DDBJ whole genome shotgun (WGS) entry which is preliminary data.</text>
</comment>
<dbReference type="EMBL" id="BAABFC010000025">
    <property type="protein sequence ID" value="GAA4503535.1"/>
    <property type="molecule type" value="Genomic_DNA"/>
</dbReference>